<comment type="caution">
    <text evidence="12">The sequence shown here is derived from an EMBL/GenBank/DDBJ whole genome shotgun (WGS) entry which is preliminary data.</text>
</comment>
<feature type="region of interest" description="Disordered" evidence="10">
    <location>
        <begin position="526"/>
        <end position="564"/>
    </location>
</feature>
<dbReference type="GO" id="GO:0006511">
    <property type="term" value="P:ubiquitin-dependent protein catabolic process"/>
    <property type="evidence" value="ECO:0007669"/>
    <property type="project" value="InterPro"/>
</dbReference>
<keyword evidence="8" id="KW-0479">Metal-binding</keyword>
<dbReference type="EMBL" id="JAAGAX010000018">
    <property type="protein sequence ID" value="KAF2283608.1"/>
    <property type="molecule type" value="Genomic_DNA"/>
</dbReference>
<dbReference type="AlphaFoldDB" id="A0A6A6K604"/>
<feature type="region of interest" description="Disordered" evidence="10">
    <location>
        <begin position="82"/>
        <end position="118"/>
    </location>
</feature>
<dbReference type="Pfam" id="PF22936">
    <property type="entry name" value="Pol_BBD"/>
    <property type="match status" value="2"/>
</dbReference>
<evidence type="ECO:0000256" key="8">
    <source>
        <dbReference type="PROSITE-ProRule" id="PRU00047"/>
    </source>
</evidence>
<evidence type="ECO:0000313" key="12">
    <source>
        <dbReference type="EMBL" id="KAF2283608.1"/>
    </source>
</evidence>
<evidence type="ECO:0000256" key="10">
    <source>
        <dbReference type="SAM" id="MobiDB-lite"/>
    </source>
</evidence>
<dbReference type="Pfam" id="PF10408">
    <property type="entry name" value="Ufd2P_core"/>
    <property type="match status" value="2"/>
</dbReference>
<dbReference type="InterPro" id="IPR003613">
    <property type="entry name" value="Ubox_domain"/>
</dbReference>
<dbReference type="Proteomes" id="UP000467840">
    <property type="component" value="Chromosome 12"/>
</dbReference>
<feature type="domain" description="CCHC-type" evidence="11">
    <location>
        <begin position="566"/>
        <end position="580"/>
    </location>
</feature>
<dbReference type="PANTHER" id="PTHR13931:SF2">
    <property type="entry name" value="UBIQUITIN CONJUGATION FACTOR E4 B"/>
    <property type="match status" value="1"/>
</dbReference>
<dbReference type="SMART" id="SM00343">
    <property type="entry name" value="ZnF_C2HC"/>
    <property type="match status" value="1"/>
</dbReference>
<keyword evidence="5" id="KW-0808">Transferase</keyword>
<dbReference type="GO" id="GO:0005634">
    <property type="term" value="C:nucleus"/>
    <property type="evidence" value="ECO:0007669"/>
    <property type="project" value="UniProtKB-SubCell"/>
</dbReference>
<keyword evidence="7" id="KW-0539">Nucleus</keyword>
<keyword evidence="8" id="KW-0863">Zinc-finger</keyword>
<dbReference type="PROSITE" id="PS50158">
    <property type="entry name" value="ZF_CCHC"/>
    <property type="match status" value="1"/>
</dbReference>
<keyword evidence="9" id="KW-0175">Coiled coil</keyword>
<evidence type="ECO:0000256" key="9">
    <source>
        <dbReference type="SAM" id="Coils"/>
    </source>
</evidence>
<keyword evidence="13" id="KW-1185">Reference proteome</keyword>
<evidence type="ECO:0000256" key="1">
    <source>
        <dbReference type="ARBA" id="ARBA00004123"/>
    </source>
</evidence>
<sequence length="803" mass="91719">MNNLYDDLEKVLVTLLRNSDTHEHVLRYLAETINRNSSRAHIAWSIIIPTNQQSFEKQKFIRGLTALHASSEEVTEWINKDNNGKTVVSSQPNEGENRFLQSQQATSSGSSADNSASSNDKKAKYTYICECFFMTARVLNLGFLKAFSDFKHLVQDISRCEDTLSTLKNMQEQSSSLQLQLDIARFEKELELYSQEKLCYEAQMLRDEALIQRALSFYRLMVVWMIYELHYHVHGKSTYIRNPYLRAKMVEVLNCWMPRRSGSSATATLFEGHQLSLKYLVRNLLKLYMDVEFTGSHTQFYDNFNIRHNIAELLEHLWQVPSDRNAWRQVIRIDMKLANEDMSMLAFTSEQITAPFLLPEMVERVASMLNYFLLKLVGLQRKSLSLRDPEKYEFSPKQLLKQFVHVYVHLARGDTENIFPAAISKDGRSYNEQLFSAAADVLRRIGEDGRVIREFIELGTKAKVAASEAMDAEAALVEIPDEFLDPIQTDPFILSHLTADMLIPNIELKVRIEEFVRSQELRRHGDDLRSQNFQKKNSGSKRKFSEAAGNSTSYGSNSKSKKGRTCYNCGKKGHYKRECRFLKKHKKEDTNNSAQNSNKANIVEQTTELIAMISDLHIGMVTELNMATTTKSNDWWYDSGATVHVCNDKTQFKNYEEVVNGQKVLMGNHDSAKVVGKGSVELNFTSGKKLLLVNVLYVPEIRKNLVSASLLCKKGYKAVLESDKIIVSINGLFVGKDLHIGMVTELNMATTTKSNDWWYDSGATVHVCNDKTQFKNYEEVVNGQKVLMGNHDSAKVVEKEVLN</sequence>
<dbReference type="InterPro" id="IPR001878">
    <property type="entry name" value="Znf_CCHC"/>
</dbReference>
<evidence type="ECO:0000256" key="4">
    <source>
        <dbReference type="ARBA" id="ARBA00022490"/>
    </source>
</evidence>
<dbReference type="GO" id="GO:0034450">
    <property type="term" value="F:ubiquitin-ubiquitin ligase activity"/>
    <property type="evidence" value="ECO:0007669"/>
    <property type="project" value="InterPro"/>
</dbReference>
<evidence type="ECO:0000256" key="3">
    <source>
        <dbReference type="ARBA" id="ARBA00004906"/>
    </source>
</evidence>
<keyword evidence="8" id="KW-0862">Zinc</keyword>
<dbReference type="InterPro" id="IPR019474">
    <property type="entry name" value="Ub_conjug_fac_E4_core"/>
</dbReference>
<evidence type="ECO:0000256" key="6">
    <source>
        <dbReference type="ARBA" id="ARBA00022786"/>
    </source>
</evidence>
<dbReference type="Pfam" id="PF04564">
    <property type="entry name" value="U-box"/>
    <property type="match status" value="1"/>
</dbReference>
<evidence type="ECO:0000259" key="11">
    <source>
        <dbReference type="PROSITE" id="PS50158"/>
    </source>
</evidence>
<gene>
    <name evidence="12" type="ORF">GH714_012184</name>
</gene>
<dbReference type="InterPro" id="IPR036875">
    <property type="entry name" value="Znf_CCHC_sf"/>
</dbReference>
<accession>A0A6A6K604</accession>
<evidence type="ECO:0000256" key="2">
    <source>
        <dbReference type="ARBA" id="ARBA00004496"/>
    </source>
</evidence>
<organism evidence="12 13">
    <name type="scientific">Hevea brasiliensis</name>
    <name type="common">Para rubber tree</name>
    <name type="synonym">Siphonia brasiliensis</name>
    <dbReference type="NCBI Taxonomy" id="3981"/>
    <lineage>
        <taxon>Eukaryota</taxon>
        <taxon>Viridiplantae</taxon>
        <taxon>Streptophyta</taxon>
        <taxon>Embryophyta</taxon>
        <taxon>Tracheophyta</taxon>
        <taxon>Spermatophyta</taxon>
        <taxon>Magnoliopsida</taxon>
        <taxon>eudicotyledons</taxon>
        <taxon>Gunneridae</taxon>
        <taxon>Pentapetalae</taxon>
        <taxon>rosids</taxon>
        <taxon>fabids</taxon>
        <taxon>Malpighiales</taxon>
        <taxon>Euphorbiaceae</taxon>
        <taxon>Crotonoideae</taxon>
        <taxon>Micrandreae</taxon>
        <taxon>Hevea</taxon>
    </lineage>
</organism>
<dbReference type="InterPro" id="IPR045132">
    <property type="entry name" value="UBE4"/>
</dbReference>
<comment type="pathway">
    <text evidence="3">Protein modification; protein ubiquitination.</text>
</comment>
<proteinExistence type="predicted"/>
<dbReference type="GO" id="GO:0008270">
    <property type="term" value="F:zinc ion binding"/>
    <property type="evidence" value="ECO:0007669"/>
    <property type="project" value="UniProtKB-KW"/>
</dbReference>
<dbReference type="GO" id="GO:0000209">
    <property type="term" value="P:protein polyubiquitination"/>
    <property type="evidence" value="ECO:0007669"/>
    <property type="project" value="TreeGrafter"/>
</dbReference>
<dbReference type="GO" id="GO:0003676">
    <property type="term" value="F:nucleic acid binding"/>
    <property type="evidence" value="ECO:0007669"/>
    <property type="project" value="InterPro"/>
</dbReference>
<keyword evidence="4" id="KW-0963">Cytoplasm</keyword>
<feature type="compositionally biased region" description="Polar residues" evidence="10">
    <location>
        <begin position="548"/>
        <end position="558"/>
    </location>
</feature>
<dbReference type="Gene3D" id="4.10.60.10">
    <property type="entry name" value="Zinc finger, CCHC-type"/>
    <property type="match status" value="1"/>
</dbReference>
<dbReference type="Pfam" id="PF00098">
    <property type="entry name" value="zf-CCHC"/>
    <property type="match status" value="1"/>
</dbReference>
<evidence type="ECO:0000256" key="5">
    <source>
        <dbReference type="ARBA" id="ARBA00022679"/>
    </source>
</evidence>
<dbReference type="PANTHER" id="PTHR13931">
    <property type="entry name" value="UBIQUITINATION FACTOR E4"/>
    <property type="match status" value="1"/>
</dbReference>
<feature type="coiled-coil region" evidence="9">
    <location>
        <begin position="167"/>
        <end position="203"/>
    </location>
</feature>
<dbReference type="GO" id="GO:0036503">
    <property type="term" value="P:ERAD pathway"/>
    <property type="evidence" value="ECO:0007669"/>
    <property type="project" value="InterPro"/>
</dbReference>
<dbReference type="GO" id="GO:0005737">
    <property type="term" value="C:cytoplasm"/>
    <property type="evidence" value="ECO:0007669"/>
    <property type="project" value="UniProtKB-SubCell"/>
</dbReference>
<evidence type="ECO:0000256" key="7">
    <source>
        <dbReference type="ARBA" id="ARBA00023242"/>
    </source>
</evidence>
<protein>
    <recommendedName>
        <fullName evidence="11">CCHC-type domain-containing protein</fullName>
    </recommendedName>
</protein>
<dbReference type="InterPro" id="IPR054722">
    <property type="entry name" value="PolX-like_BBD"/>
</dbReference>
<feature type="compositionally biased region" description="Polar residues" evidence="10">
    <location>
        <begin position="84"/>
        <end position="94"/>
    </location>
</feature>
<evidence type="ECO:0000313" key="13">
    <source>
        <dbReference type="Proteomes" id="UP000467840"/>
    </source>
</evidence>
<reference evidence="12 13" key="1">
    <citation type="journal article" date="2020" name="Mol. Plant">
        <title>The Chromosome-Based Rubber Tree Genome Provides New Insights into Spurge Genome Evolution and Rubber Biosynthesis.</title>
        <authorList>
            <person name="Liu J."/>
            <person name="Shi C."/>
            <person name="Shi C.C."/>
            <person name="Li W."/>
            <person name="Zhang Q.J."/>
            <person name="Zhang Y."/>
            <person name="Li K."/>
            <person name="Lu H.F."/>
            <person name="Shi C."/>
            <person name="Zhu S.T."/>
            <person name="Xiao Z.Y."/>
            <person name="Nan H."/>
            <person name="Yue Y."/>
            <person name="Zhu X.G."/>
            <person name="Wu Y."/>
            <person name="Hong X.N."/>
            <person name="Fan G.Y."/>
            <person name="Tong Y."/>
            <person name="Zhang D."/>
            <person name="Mao C.L."/>
            <person name="Liu Y.L."/>
            <person name="Hao S.J."/>
            <person name="Liu W.Q."/>
            <person name="Lv M.Q."/>
            <person name="Zhang H.B."/>
            <person name="Liu Y."/>
            <person name="Hu-Tang G.R."/>
            <person name="Wang J.P."/>
            <person name="Wang J.H."/>
            <person name="Sun Y.H."/>
            <person name="Ni S.B."/>
            <person name="Chen W.B."/>
            <person name="Zhang X.C."/>
            <person name="Jiao Y.N."/>
            <person name="Eichler E.E."/>
            <person name="Li G.H."/>
            <person name="Liu X."/>
            <person name="Gao L.Z."/>
        </authorList>
    </citation>
    <scope>NUCLEOTIDE SEQUENCE [LARGE SCALE GENOMIC DNA]</scope>
    <source>
        <strain evidence="13">cv. GT1</strain>
        <tissue evidence="12">Leaf</tissue>
    </source>
</reference>
<dbReference type="SUPFAM" id="SSF57756">
    <property type="entry name" value="Retrovirus zinc finger-like domains"/>
    <property type="match status" value="1"/>
</dbReference>
<name>A0A6A6K604_HEVBR</name>
<feature type="compositionally biased region" description="Low complexity" evidence="10">
    <location>
        <begin position="101"/>
        <end position="118"/>
    </location>
</feature>
<comment type="subcellular location">
    <subcellularLocation>
        <location evidence="2">Cytoplasm</location>
    </subcellularLocation>
    <subcellularLocation>
        <location evidence="1">Nucleus</location>
    </subcellularLocation>
</comment>
<keyword evidence="6" id="KW-0833">Ubl conjugation pathway</keyword>
<dbReference type="GO" id="GO:0000151">
    <property type="term" value="C:ubiquitin ligase complex"/>
    <property type="evidence" value="ECO:0007669"/>
    <property type="project" value="InterPro"/>
</dbReference>
<dbReference type="UniPathway" id="UPA00143"/>